<evidence type="ECO:0000313" key="2">
    <source>
        <dbReference type="EMBL" id="MPM99808.1"/>
    </source>
</evidence>
<accession>A0A645EFC0</accession>
<name>A0A645EFC0_9ZZZZ</name>
<proteinExistence type="predicted"/>
<dbReference type="AlphaFoldDB" id="A0A645EFC0"/>
<sequence length="155" mass="17856">MILLHHSEPSMDCCLFSETCFDARSVLQESAAALSALSSVPEQCDRHTGRTFQYPYRSHLFSHRVREMLQSHHFRRSARGLKIPQGVLLQALLPYFLEYHHPFPVLLFHNGFLHKGKNTCCLIPADDRDAPTENSESTVSRENSRRQPQCFRPGY</sequence>
<feature type="region of interest" description="Disordered" evidence="1">
    <location>
        <begin position="127"/>
        <end position="155"/>
    </location>
</feature>
<comment type="caution">
    <text evidence="2">The sequence shown here is derived from an EMBL/GenBank/DDBJ whole genome shotgun (WGS) entry which is preliminary data.</text>
</comment>
<feature type="compositionally biased region" description="Polar residues" evidence="1">
    <location>
        <begin position="132"/>
        <end position="141"/>
    </location>
</feature>
<dbReference type="EMBL" id="VSSQ01045881">
    <property type="protein sequence ID" value="MPM99808.1"/>
    <property type="molecule type" value="Genomic_DNA"/>
</dbReference>
<evidence type="ECO:0000256" key="1">
    <source>
        <dbReference type="SAM" id="MobiDB-lite"/>
    </source>
</evidence>
<gene>
    <name evidence="2" type="ORF">SDC9_147002</name>
</gene>
<reference evidence="2" key="1">
    <citation type="submission" date="2019-08" db="EMBL/GenBank/DDBJ databases">
        <authorList>
            <person name="Kucharzyk K."/>
            <person name="Murdoch R.W."/>
            <person name="Higgins S."/>
            <person name="Loffler F."/>
        </authorList>
    </citation>
    <scope>NUCLEOTIDE SEQUENCE</scope>
</reference>
<organism evidence="2">
    <name type="scientific">bioreactor metagenome</name>
    <dbReference type="NCBI Taxonomy" id="1076179"/>
    <lineage>
        <taxon>unclassified sequences</taxon>
        <taxon>metagenomes</taxon>
        <taxon>ecological metagenomes</taxon>
    </lineage>
</organism>
<protein>
    <submittedName>
        <fullName evidence="2">Uncharacterized protein</fullName>
    </submittedName>
</protein>